<name>A0ABQ0C9G8_9PROT</name>
<reference evidence="1 2" key="1">
    <citation type="submission" date="2024-05" db="EMBL/GenBank/DDBJ databases">
        <authorList>
            <consortium name="Candidatus Magnetaquicoccaceae bacterium FCR-1 genome sequencing consortium"/>
            <person name="Shimoshige H."/>
            <person name="Shimamura S."/>
            <person name="Taoka A."/>
            <person name="Kobayashi H."/>
            <person name="Maekawa T."/>
        </authorList>
    </citation>
    <scope>NUCLEOTIDE SEQUENCE [LARGE SCALE GENOMIC DNA]</scope>
    <source>
        <strain evidence="1 2">FCR-1</strain>
    </source>
</reference>
<dbReference type="InterPro" id="IPR016181">
    <property type="entry name" value="Acyl_CoA_acyltransferase"/>
</dbReference>
<dbReference type="RefSeq" id="WP_420905217.1">
    <property type="nucleotide sequence ID" value="NZ_BAAFGK010000004.1"/>
</dbReference>
<evidence type="ECO:0008006" key="3">
    <source>
        <dbReference type="Google" id="ProtNLM"/>
    </source>
</evidence>
<comment type="caution">
    <text evidence="1">The sequence shown here is derived from an EMBL/GenBank/DDBJ whole genome shotgun (WGS) entry which is preliminary data.</text>
</comment>
<proteinExistence type="predicted"/>
<organism evidence="1 2">
    <name type="scientific">Candidatus Magnetaquiglobus chichijimensis</name>
    <dbReference type="NCBI Taxonomy" id="3141448"/>
    <lineage>
        <taxon>Bacteria</taxon>
        <taxon>Pseudomonadati</taxon>
        <taxon>Pseudomonadota</taxon>
        <taxon>Magnetococcia</taxon>
        <taxon>Magnetococcales</taxon>
        <taxon>Candidatus Magnetaquicoccaceae</taxon>
        <taxon>Candidatus Magnetaquiglobus</taxon>
    </lineage>
</organism>
<keyword evidence="2" id="KW-1185">Reference proteome</keyword>
<dbReference type="Proteomes" id="UP001628193">
    <property type="component" value="Unassembled WGS sequence"/>
</dbReference>
<evidence type="ECO:0000313" key="2">
    <source>
        <dbReference type="Proteomes" id="UP001628193"/>
    </source>
</evidence>
<protein>
    <recommendedName>
        <fullName evidence="3">N-acetyltransferase domain-containing protein</fullName>
    </recommendedName>
</protein>
<reference evidence="1 2" key="2">
    <citation type="submission" date="2024-09" db="EMBL/GenBank/DDBJ databases">
        <title>Draft genome sequence of Candidatus Magnetaquicoccaceae bacterium FCR-1.</title>
        <authorList>
            <person name="Shimoshige H."/>
            <person name="Shimamura S."/>
            <person name="Taoka A."/>
            <person name="Kobayashi H."/>
            <person name="Maekawa T."/>
        </authorList>
    </citation>
    <scope>NUCLEOTIDE SEQUENCE [LARGE SCALE GENOMIC DNA]</scope>
    <source>
        <strain evidence="1 2">FCR-1</strain>
    </source>
</reference>
<dbReference type="SUPFAM" id="SSF55729">
    <property type="entry name" value="Acyl-CoA N-acyltransferases (Nat)"/>
    <property type="match status" value="1"/>
</dbReference>
<dbReference type="EMBL" id="BAAFGK010000004">
    <property type="protein sequence ID" value="GAB0057520.1"/>
    <property type="molecule type" value="Genomic_DNA"/>
</dbReference>
<sequence>MDSFFATARSPRPRAEVLPIRTMDLETVCAFLVECQTGTRDPIPPVAPPHANRATGSALSPAAWKNAYAQTWMTSPPNHGFMLVDEDRVVGAFMALHAERLIRGRLEKFCHLGHWVVLEGYRGQSLSLLRALKAQPDTHFTLFNANETVARILTTQRFVRLSDRISALSTLRWPGGFTSRVIVDRHEILTALPPEAAQACRHHRPFPWLRQLALGDRHGYCHIIHKPFKQGRFQSTNLLHISDGERFMRHYPALARHLLFKEGITSLRVPNRLLPAPLPGAREQRDPCARLFLSNRLGEADISGLYSDWMTRDIQSCGLS</sequence>
<gene>
    <name evidence="1" type="ORF">SIID45300_01850</name>
</gene>
<evidence type="ECO:0000313" key="1">
    <source>
        <dbReference type="EMBL" id="GAB0057520.1"/>
    </source>
</evidence>
<accession>A0ABQ0C9G8</accession>